<dbReference type="EMBL" id="NGUO01000015">
    <property type="protein sequence ID" value="OWS70330.1"/>
    <property type="molecule type" value="Genomic_DNA"/>
</dbReference>
<dbReference type="HAMAP" id="MF_00758">
    <property type="entry name" value="UPF0301"/>
    <property type="match status" value="1"/>
</dbReference>
<dbReference type="InterPro" id="IPR003774">
    <property type="entry name" value="AlgH-like"/>
</dbReference>
<sequence>MNTAKKAPVGLPISPTQTEQTNASGPSISFSADHLANQFLIAMPGMVDPNFAGSVIYLFEHTERGAMGLVVNRPTEVDLATLFEKIELKLEIAPLLTQPVYFGGPVQIERGFVLHEPTAEVLYSSSLAVPDGLTMTTSKDVLEAVAGGGGPGKFLMTLGYAGWGAGQLEEEITLNGWINVPLSREQMIDIIFDTPSSQRYERTMSHLGFDPAHLSGEAGHA</sequence>
<comment type="similarity">
    <text evidence="1 2">Belongs to the UPF0301 (AlgH) family.</text>
</comment>
<keyword evidence="5" id="KW-1185">Reference proteome</keyword>
<dbReference type="Gene3D" id="3.40.1740.10">
    <property type="entry name" value="VC0467-like"/>
    <property type="match status" value="1"/>
</dbReference>
<feature type="compositionally biased region" description="Polar residues" evidence="3">
    <location>
        <begin position="14"/>
        <end position="25"/>
    </location>
</feature>
<comment type="caution">
    <text evidence="4">The sequence shown here is derived from an EMBL/GenBank/DDBJ whole genome shotgun (WGS) entry which is preliminary data.</text>
</comment>
<feature type="region of interest" description="Disordered" evidence="3">
    <location>
        <begin position="1"/>
        <end position="25"/>
    </location>
</feature>
<evidence type="ECO:0000256" key="2">
    <source>
        <dbReference type="HAMAP-Rule" id="MF_00758"/>
    </source>
</evidence>
<dbReference type="Pfam" id="PF02622">
    <property type="entry name" value="DUF179"/>
    <property type="match status" value="1"/>
</dbReference>
<dbReference type="PANTHER" id="PTHR30327">
    <property type="entry name" value="UNCHARACTERIZED PROTEIN YQGE"/>
    <property type="match status" value="1"/>
</dbReference>
<proteinExistence type="inferred from homology"/>
<evidence type="ECO:0000313" key="5">
    <source>
        <dbReference type="Proteomes" id="UP000198104"/>
    </source>
</evidence>
<dbReference type="AlphaFoldDB" id="A0A254PUT5"/>
<accession>A0A254PUT5</accession>
<organism evidence="4 5">
    <name type="scientific">Polynucleobacter aenigmaticus</name>
    <dbReference type="NCBI Taxonomy" id="1743164"/>
    <lineage>
        <taxon>Bacteria</taxon>
        <taxon>Pseudomonadati</taxon>
        <taxon>Pseudomonadota</taxon>
        <taxon>Betaproteobacteria</taxon>
        <taxon>Burkholderiales</taxon>
        <taxon>Burkholderiaceae</taxon>
        <taxon>Polynucleobacter</taxon>
    </lineage>
</organism>
<dbReference type="Proteomes" id="UP000198104">
    <property type="component" value="Unassembled WGS sequence"/>
</dbReference>
<evidence type="ECO:0000313" key="4">
    <source>
        <dbReference type="EMBL" id="OWS70330.1"/>
    </source>
</evidence>
<dbReference type="GO" id="GO:0005829">
    <property type="term" value="C:cytosol"/>
    <property type="evidence" value="ECO:0007669"/>
    <property type="project" value="TreeGrafter"/>
</dbReference>
<dbReference type="PANTHER" id="PTHR30327:SF1">
    <property type="entry name" value="UPF0301 PROTEIN YQGE"/>
    <property type="match status" value="1"/>
</dbReference>
<name>A0A254PUT5_9BURK</name>
<dbReference type="NCBIfam" id="NF001267">
    <property type="entry name" value="PRK00228.1-2"/>
    <property type="match status" value="1"/>
</dbReference>
<reference evidence="4 5" key="1">
    <citation type="submission" date="2017-05" db="EMBL/GenBank/DDBJ databases">
        <title>Polynucleobacter sp. MWH-K35W1 isolated from the permanently anoxic monimolimnion of a meromictic lake.</title>
        <authorList>
            <person name="Hahn M.W."/>
        </authorList>
    </citation>
    <scope>NUCLEOTIDE SEQUENCE [LARGE SCALE GENOMIC DNA]</scope>
    <source>
        <strain evidence="4 5">MWH-K35W1</strain>
    </source>
</reference>
<dbReference type="OrthoDB" id="9807486at2"/>
<dbReference type="SUPFAM" id="SSF143456">
    <property type="entry name" value="VC0467-like"/>
    <property type="match status" value="1"/>
</dbReference>
<protein>
    <recommendedName>
        <fullName evidence="2">UPF0301 protein CBI30_09220</fullName>
    </recommendedName>
</protein>
<evidence type="ECO:0000256" key="1">
    <source>
        <dbReference type="ARBA" id="ARBA00009600"/>
    </source>
</evidence>
<gene>
    <name evidence="4" type="ORF">CBI30_09220</name>
</gene>
<dbReference type="NCBIfam" id="NF001266">
    <property type="entry name" value="PRK00228.1-1"/>
    <property type="match status" value="1"/>
</dbReference>
<evidence type="ECO:0000256" key="3">
    <source>
        <dbReference type="SAM" id="MobiDB-lite"/>
    </source>
</evidence>